<organism evidence="18 19">
    <name type="scientific">Didymella exigua CBS 183.55</name>
    <dbReference type="NCBI Taxonomy" id="1150837"/>
    <lineage>
        <taxon>Eukaryota</taxon>
        <taxon>Fungi</taxon>
        <taxon>Dikarya</taxon>
        <taxon>Ascomycota</taxon>
        <taxon>Pezizomycotina</taxon>
        <taxon>Dothideomycetes</taxon>
        <taxon>Pleosporomycetidae</taxon>
        <taxon>Pleosporales</taxon>
        <taxon>Pleosporineae</taxon>
        <taxon>Didymellaceae</taxon>
        <taxon>Didymella</taxon>
    </lineage>
</organism>
<keyword evidence="19" id="KW-1185">Reference proteome</keyword>
<feature type="transmembrane region" description="Helical" evidence="15">
    <location>
        <begin position="183"/>
        <end position="205"/>
    </location>
</feature>
<evidence type="ECO:0000256" key="3">
    <source>
        <dbReference type="ARBA" id="ARBA00004613"/>
    </source>
</evidence>
<keyword evidence="6" id="KW-0325">Glycoprotein</keyword>
<evidence type="ECO:0000313" key="19">
    <source>
        <dbReference type="Proteomes" id="UP000800082"/>
    </source>
</evidence>
<evidence type="ECO:0000259" key="17">
    <source>
        <dbReference type="SMART" id="SM00747"/>
    </source>
</evidence>
<dbReference type="RefSeq" id="XP_033445214.1">
    <property type="nucleotide sequence ID" value="XM_033596776.1"/>
</dbReference>
<gene>
    <name evidence="18" type="ORF">M421DRAFT_71288</name>
</gene>
<dbReference type="InterPro" id="IPR008427">
    <property type="entry name" value="Extracellular_membr_CFEM_dom"/>
</dbReference>
<evidence type="ECO:0000256" key="14">
    <source>
        <dbReference type="SAM" id="MobiDB-lite"/>
    </source>
</evidence>
<evidence type="ECO:0000256" key="1">
    <source>
        <dbReference type="ARBA" id="ARBA00004141"/>
    </source>
</evidence>
<keyword evidence="5" id="KW-0964">Secreted</keyword>
<evidence type="ECO:0000256" key="5">
    <source>
        <dbReference type="ARBA" id="ARBA00022525"/>
    </source>
</evidence>
<dbReference type="InterPro" id="IPR052337">
    <property type="entry name" value="SAT4-like"/>
</dbReference>
<dbReference type="GO" id="GO:0098552">
    <property type="term" value="C:side of membrane"/>
    <property type="evidence" value="ECO:0007669"/>
    <property type="project" value="UniProtKB-KW"/>
</dbReference>
<proteinExistence type="inferred from homology"/>
<evidence type="ECO:0000256" key="12">
    <source>
        <dbReference type="ARBA" id="ARBA00023288"/>
    </source>
</evidence>
<feature type="transmembrane region" description="Helical" evidence="15">
    <location>
        <begin position="217"/>
        <end position="239"/>
    </location>
</feature>
<evidence type="ECO:0000256" key="2">
    <source>
        <dbReference type="ARBA" id="ARBA00004589"/>
    </source>
</evidence>
<dbReference type="PANTHER" id="PTHR33048">
    <property type="entry name" value="PTH11-LIKE INTEGRAL MEMBRANE PROTEIN (AFU_ORTHOLOGUE AFUA_5G11245)"/>
    <property type="match status" value="1"/>
</dbReference>
<dbReference type="SMART" id="SM00747">
    <property type="entry name" value="CFEM"/>
    <property type="match status" value="1"/>
</dbReference>
<feature type="transmembrane region" description="Helical" evidence="15">
    <location>
        <begin position="106"/>
        <end position="127"/>
    </location>
</feature>
<keyword evidence="10 15" id="KW-0472">Membrane</keyword>
<keyword evidence="11" id="KW-1015">Disulfide bond</keyword>
<feature type="transmembrane region" description="Helical" evidence="15">
    <location>
        <begin position="335"/>
        <end position="357"/>
    </location>
</feature>
<dbReference type="EMBL" id="ML978989">
    <property type="protein sequence ID" value="KAF1924962.1"/>
    <property type="molecule type" value="Genomic_DNA"/>
</dbReference>
<feature type="signal peptide" evidence="16">
    <location>
        <begin position="1"/>
        <end position="23"/>
    </location>
</feature>
<feature type="transmembrane region" description="Helical" evidence="15">
    <location>
        <begin position="139"/>
        <end position="163"/>
    </location>
</feature>
<dbReference type="InterPro" id="IPR049326">
    <property type="entry name" value="Rhodopsin_dom_fungi"/>
</dbReference>
<dbReference type="AlphaFoldDB" id="A0A6A5RBD8"/>
<comment type="similarity">
    <text evidence="4">Belongs to the RBT5 family.</text>
</comment>
<sequence length="550" mass="61084">MGVYSLVAALVCLLALLNLQVQGHQLESRELTIADIPACGLRCLSLVLPSSRCEGTDSDCICASDSLEYNVAACLLANCTMQDSLDTSRVQGDLCNLSDESKTQGVIFYTSIVYSIAFLSVVLRVAGKAVSKRLAWDDAVVVAALLLTAIPLGCVIDMALKGFGEHLWNLEDGKLLPIVRNLYISWSTYVVVLCMIKISLVLLYLGIFKTRRFQISAYVFLAYLVVNSSVIFFIIIFACNPVPSFWNRDIKGKCIDIQAAAYANSASAIVQDIILLILPLVFIRNLQMKRRRKIAVGTMFIIGTFGCIAAIMRLPSLNTFKMSIDPSWDYVPITVWTEFELAAGFLCVSLPSIRVLFFRMLPKRVKDCLSNIAHHFRNRSDKRSPTPQQAIPPEQRKWSKPNSWIDISANTTGVSNESMGKDLEPLTLGSGVRGTFMSAFWNRSSTQSTRFSESRTGHERLGSAVSIYSVSGIAVTRPPYHEQRSNSPPDEVAMLTVQTKSNRHKSTSEEQITALPRICCIPRVSDSRIDVIKTQPIPAAQWQYHEKDMV</sequence>
<evidence type="ECO:0000256" key="6">
    <source>
        <dbReference type="ARBA" id="ARBA00022622"/>
    </source>
</evidence>
<evidence type="ECO:0000256" key="16">
    <source>
        <dbReference type="SAM" id="SignalP"/>
    </source>
</evidence>
<evidence type="ECO:0000256" key="7">
    <source>
        <dbReference type="ARBA" id="ARBA00022692"/>
    </source>
</evidence>
<comment type="similarity">
    <text evidence="13">Belongs to the SAT4 family.</text>
</comment>
<dbReference type="Proteomes" id="UP000800082">
    <property type="component" value="Unassembled WGS sequence"/>
</dbReference>
<comment type="subcellular location">
    <subcellularLocation>
        <location evidence="2">Membrane</location>
        <topology evidence="2">Lipid-anchor</topology>
        <topology evidence="2">GPI-anchor</topology>
    </subcellularLocation>
    <subcellularLocation>
        <location evidence="1">Membrane</location>
        <topology evidence="1">Multi-pass membrane protein</topology>
    </subcellularLocation>
    <subcellularLocation>
        <location evidence="3">Secreted</location>
    </subcellularLocation>
</comment>
<dbReference type="GO" id="GO:0005576">
    <property type="term" value="C:extracellular region"/>
    <property type="evidence" value="ECO:0007669"/>
    <property type="project" value="UniProtKB-SubCell"/>
</dbReference>
<dbReference type="Pfam" id="PF20684">
    <property type="entry name" value="Fung_rhodopsin"/>
    <property type="match status" value="1"/>
</dbReference>
<evidence type="ECO:0000256" key="15">
    <source>
        <dbReference type="SAM" id="Phobius"/>
    </source>
</evidence>
<evidence type="ECO:0000256" key="8">
    <source>
        <dbReference type="ARBA" id="ARBA00022729"/>
    </source>
</evidence>
<evidence type="ECO:0000256" key="13">
    <source>
        <dbReference type="ARBA" id="ARBA00038359"/>
    </source>
</evidence>
<accession>A0A6A5RBD8</accession>
<keyword evidence="9 15" id="KW-1133">Transmembrane helix</keyword>
<keyword evidence="6" id="KW-0336">GPI-anchor</keyword>
<reference evidence="18" key="1">
    <citation type="journal article" date="2020" name="Stud. Mycol.">
        <title>101 Dothideomycetes genomes: a test case for predicting lifestyles and emergence of pathogens.</title>
        <authorList>
            <person name="Haridas S."/>
            <person name="Albert R."/>
            <person name="Binder M."/>
            <person name="Bloem J."/>
            <person name="Labutti K."/>
            <person name="Salamov A."/>
            <person name="Andreopoulos B."/>
            <person name="Baker S."/>
            <person name="Barry K."/>
            <person name="Bills G."/>
            <person name="Bluhm B."/>
            <person name="Cannon C."/>
            <person name="Castanera R."/>
            <person name="Culley D."/>
            <person name="Daum C."/>
            <person name="Ezra D."/>
            <person name="Gonzalez J."/>
            <person name="Henrissat B."/>
            <person name="Kuo A."/>
            <person name="Liang C."/>
            <person name="Lipzen A."/>
            <person name="Lutzoni F."/>
            <person name="Magnuson J."/>
            <person name="Mondo S."/>
            <person name="Nolan M."/>
            <person name="Ohm R."/>
            <person name="Pangilinan J."/>
            <person name="Park H.-J."/>
            <person name="Ramirez L."/>
            <person name="Alfaro M."/>
            <person name="Sun H."/>
            <person name="Tritt A."/>
            <person name="Yoshinaga Y."/>
            <person name="Zwiers L.-H."/>
            <person name="Turgeon B."/>
            <person name="Goodwin S."/>
            <person name="Spatafora J."/>
            <person name="Crous P."/>
            <person name="Grigoriev I."/>
        </authorList>
    </citation>
    <scope>NUCLEOTIDE SEQUENCE</scope>
    <source>
        <strain evidence="18">CBS 183.55</strain>
    </source>
</reference>
<keyword evidence="8 16" id="KW-0732">Signal</keyword>
<evidence type="ECO:0000256" key="10">
    <source>
        <dbReference type="ARBA" id="ARBA00023136"/>
    </source>
</evidence>
<feature type="transmembrane region" description="Helical" evidence="15">
    <location>
        <begin position="259"/>
        <end position="282"/>
    </location>
</feature>
<keyword evidence="7 15" id="KW-0812">Transmembrane</keyword>
<name>A0A6A5RBD8_9PLEO</name>
<evidence type="ECO:0000256" key="11">
    <source>
        <dbReference type="ARBA" id="ARBA00023157"/>
    </source>
</evidence>
<feature type="domain" description="CFEM" evidence="17">
    <location>
        <begin position="32"/>
        <end position="96"/>
    </location>
</feature>
<evidence type="ECO:0000313" key="18">
    <source>
        <dbReference type="EMBL" id="KAF1924962.1"/>
    </source>
</evidence>
<protein>
    <recommendedName>
        <fullName evidence="17">CFEM domain-containing protein</fullName>
    </recommendedName>
</protein>
<keyword evidence="12" id="KW-0449">Lipoprotein</keyword>
<dbReference type="Pfam" id="PF05730">
    <property type="entry name" value="CFEM"/>
    <property type="match status" value="1"/>
</dbReference>
<dbReference type="PANTHER" id="PTHR33048:SF131">
    <property type="entry name" value="INTEGRAL MEMBRANE PROTEIN"/>
    <property type="match status" value="1"/>
</dbReference>
<evidence type="ECO:0000256" key="9">
    <source>
        <dbReference type="ARBA" id="ARBA00022989"/>
    </source>
</evidence>
<dbReference type="GeneID" id="54354443"/>
<evidence type="ECO:0000256" key="4">
    <source>
        <dbReference type="ARBA" id="ARBA00010031"/>
    </source>
</evidence>
<feature type="chain" id="PRO_5025415334" description="CFEM domain-containing protein" evidence="16">
    <location>
        <begin position="24"/>
        <end position="550"/>
    </location>
</feature>
<feature type="region of interest" description="Disordered" evidence="14">
    <location>
        <begin position="378"/>
        <end position="398"/>
    </location>
</feature>
<feature type="transmembrane region" description="Helical" evidence="15">
    <location>
        <begin position="294"/>
        <end position="315"/>
    </location>
</feature>
<dbReference type="OrthoDB" id="408702at2759"/>